<evidence type="ECO:0000313" key="2">
    <source>
        <dbReference type="Proteomes" id="UP001234297"/>
    </source>
</evidence>
<proteinExistence type="predicted"/>
<evidence type="ECO:0000313" key="1">
    <source>
        <dbReference type="EMBL" id="KAJ8632717.1"/>
    </source>
</evidence>
<protein>
    <submittedName>
        <fullName evidence="1">Uncharacterized protein</fullName>
    </submittedName>
</protein>
<dbReference type="EMBL" id="CM056816">
    <property type="protein sequence ID" value="KAJ8632717.1"/>
    <property type="molecule type" value="Genomic_DNA"/>
</dbReference>
<name>A0ACC2LI05_PERAE</name>
<organism evidence="1 2">
    <name type="scientific">Persea americana</name>
    <name type="common">Avocado</name>
    <dbReference type="NCBI Taxonomy" id="3435"/>
    <lineage>
        <taxon>Eukaryota</taxon>
        <taxon>Viridiplantae</taxon>
        <taxon>Streptophyta</taxon>
        <taxon>Embryophyta</taxon>
        <taxon>Tracheophyta</taxon>
        <taxon>Spermatophyta</taxon>
        <taxon>Magnoliopsida</taxon>
        <taxon>Magnoliidae</taxon>
        <taxon>Laurales</taxon>
        <taxon>Lauraceae</taxon>
        <taxon>Persea</taxon>
    </lineage>
</organism>
<accession>A0ACC2LI05</accession>
<gene>
    <name evidence="1" type="ORF">MRB53_026053</name>
</gene>
<dbReference type="Proteomes" id="UP001234297">
    <property type="component" value="Chromosome 8"/>
</dbReference>
<sequence>MVTGSEMKMTSGVMEEAKCWSAVGRPSEFLVLGRELDVACLAFALVFFLSEKVVKCTSKEIPDGWGLARAYAEELKDSFLYDGMRREGRKLEKGVAKTGVRTKVLAGREVEVEGEGQCLGIVW</sequence>
<keyword evidence="2" id="KW-1185">Reference proteome</keyword>
<comment type="caution">
    <text evidence="1">The sequence shown here is derived from an EMBL/GenBank/DDBJ whole genome shotgun (WGS) entry which is preliminary data.</text>
</comment>
<reference evidence="1 2" key="1">
    <citation type="journal article" date="2022" name="Hortic Res">
        <title>A haplotype resolved chromosomal level avocado genome allows analysis of novel avocado genes.</title>
        <authorList>
            <person name="Nath O."/>
            <person name="Fletcher S.J."/>
            <person name="Hayward A."/>
            <person name="Shaw L.M."/>
            <person name="Masouleh A.K."/>
            <person name="Furtado A."/>
            <person name="Henry R.J."/>
            <person name="Mitter N."/>
        </authorList>
    </citation>
    <scope>NUCLEOTIDE SEQUENCE [LARGE SCALE GENOMIC DNA]</scope>
    <source>
        <strain evidence="2">cv. Hass</strain>
    </source>
</reference>